<name>A0A9X2P8Q0_9BACT</name>
<proteinExistence type="predicted"/>
<feature type="transmembrane region" description="Helical" evidence="1">
    <location>
        <begin position="44"/>
        <end position="61"/>
    </location>
</feature>
<reference evidence="2" key="1">
    <citation type="submission" date="2022-08" db="EMBL/GenBank/DDBJ databases">
        <authorList>
            <person name="Zhang D."/>
        </authorList>
    </citation>
    <scope>NUCLEOTIDE SEQUENCE</scope>
    <source>
        <strain evidence="2">XJ19-11</strain>
    </source>
</reference>
<dbReference type="Proteomes" id="UP001142175">
    <property type="component" value="Unassembled WGS sequence"/>
</dbReference>
<evidence type="ECO:0008006" key="4">
    <source>
        <dbReference type="Google" id="ProtNLM"/>
    </source>
</evidence>
<dbReference type="AlphaFoldDB" id="A0A9X2P8Q0"/>
<organism evidence="2 3">
    <name type="scientific">Aquiflexum gelatinilyticum</name>
    <dbReference type="NCBI Taxonomy" id="2961943"/>
    <lineage>
        <taxon>Bacteria</taxon>
        <taxon>Pseudomonadati</taxon>
        <taxon>Bacteroidota</taxon>
        <taxon>Cytophagia</taxon>
        <taxon>Cytophagales</taxon>
        <taxon>Cyclobacteriaceae</taxon>
        <taxon>Aquiflexum</taxon>
    </lineage>
</organism>
<evidence type="ECO:0000256" key="1">
    <source>
        <dbReference type="SAM" id="Phobius"/>
    </source>
</evidence>
<gene>
    <name evidence="2" type="ORF">NU887_03775</name>
</gene>
<keyword evidence="1" id="KW-0812">Transmembrane</keyword>
<dbReference type="RefSeq" id="WP_258422013.1">
    <property type="nucleotide sequence ID" value="NZ_JANSUY010000001.1"/>
</dbReference>
<sequence>MKIIGVILAVLGGIGTLVFGMQAMQDSESFKLFGMDIAVSTANWTPVIISLAMLVIGVIMSRSK</sequence>
<dbReference type="EMBL" id="JANSUY010000001">
    <property type="protein sequence ID" value="MCR9014140.1"/>
    <property type="molecule type" value="Genomic_DNA"/>
</dbReference>
<protein>
    <recommendedName>
        <fullName evidence="4">Transglycosylase</fullName>
    </recommendedName>
</protein>
<evidence type="ECO:0000313" key="2">
    <source>
        <dbReference type="EMBL" id="MCR9014140.1"/>
    </source>
</evidence>
<accession>A0A9X2P8Q0</accession>
<keyword evidence="3" id="KW-1185">Reference proteome</keyword>
<comment type="caution">
    <text evidence="2">The sequence shown here is derived from an EMBL/GenBank/DDBJ whole genome shotgun (WGS) entry which is preliminary data.</text>
</comment>
<keyword evidence="1" id="KW-0472">Membrane</keyword>
<evidence type="ECO:0000313" key="3">
    <source>
        <dbReference type="Proteomes" id="UP001142175"/>
    </source>
</evidence>
<keyword evidence="1" id="KW-1133">Transmembrane helix</keyword>